<feature type="chain" id="PRO_5039502108" evidence="5">
    <location>
        <begin position="22"/>
        <end position="298"/>
    </location>
</feature>
<gene>
    <name evidence="7" type="ORF">H9800_11260</name>
</gene>
<comment type="subcellular location">
    <subcellularLocation>
        <location evidence="1">Cell membrane</location>
    </subcellularLocation>
</comment>
<feature type="signal peptide" evidence="5">
    <location>
        <begin position="1"/>
        <end position="21"/>
    </location>
</feature>
<evidence type="ECO:0000313" key="7">
    <source>
        <dbReference type="EMBL" id="HJA05425.1"/>
    </source>
</evidence>
<dbReference type="SUPFAM" id="SSF53850">
    <property type="entry name" value="Periplasmic binding protein-like II"/>
    <property type="match status" value="1"/>
</dbReference>
<dbReference type="Pfam" id="PF04069">
    <property type="entry name" value="OpuAC"/>
    <property type="match status" value="1"/>
</dbReference>
<dbReference type="GO" id="GO:0015871">
    <property type="term" value="P:choline transport"/>
    <property type="evidence" value="ECO:0007669"/>
    <property type="project" value="TreeGrafter"/>
</dbReference>
<evidence type="ECO:0000256" key="4">
    <source>
        <dbReference type="ARBA" id="ARBA00023136"/>
    </source>
</evidence>
<dbReference type="CDD" id="cd13639">
    <property type="entry name" value="PBP2_OpuAC_like"/>
    <property type="match status" value="1"/>
</dbReference>
<dbReference type="GO" id="GO:0043190">
    <property type="term" value="C:ATP-binding cassette (ABC) transporter complex"/>
    <property type="evidence" value="ECO:0007669"/>
    <property type="project" value="InterPro"/>
</dbReference>
<name>A0A9D2H8E4_9MICO</name>
<reference evidence="7" key="2">
    <citation type="submission" date="2021-04" db="EMBL/GenBank/DDBJ databases">
        <authorList>
            <person name="Gilroy R."/>
        </authorList>
    </citation>
    <scope>NUCLEOTIDE SEQUENCE</scope>
    <source>
        <strain evidence="7">ChiHjej8B7-3636</strain>
    </source>
</reference>
<dbReference type="AlphaFoldDB" id="A0A9D2H8E4"/>
<dbReference type="GO" id="GO:0031460">
    <property type="term" value="P:glycine betaine transport"/>
    <property type="evidence" value="ECO:0007669"/>
    <property type="project" value="TreeGrafter"/>
</dbReference>
<dbReference type="InterPro" id="IPR007210">
    <property type="entry name" value="ABC_Gly_betaine_transp_sub-bd"/>
</dbReference>
<dbReference type="PROSITE" id="PS51257">
    <property type="entry name" value="PROKAR_LIPOPROTEIN"/>
    <property type="match status" value="1"/>
</dbReference>
<feature type="domain" description="ABC-type glycine betaine transport system substrate-binding" evidence="6">
    <location>
        <begin position="38"/>
        <end position="287"/>
    </location>
</feature>
<dbReference type="Gene3D" id="3.40.190.100">
    <property type="entry name" value="Glycine betaine-binding periplasmic protein, domain 2"/>
    <property type="match status" value="1"/>
</dbReference>
<sequence length="298" mass="32405">MNRPGRIVAIASLGAAACAMLAGCTSEDAEGADGDLGTITVGFLPSWTDAVNNAYLLEDQLEKLGYTVELESLASPAVLYTALAEGEVDIYPSAWSDISQVAYVEKYGDDLEDLGAYYDNAHGTLAVPDYVDIDKVEDLHGQADRFGGKIYTIEPGSGTATMAEESLFPAYDLGDEYELTPSSLAAMLATLESAIENEEDIVVTLWRPFWAYDELGLKDLDDPKEGMGATEGLHFMAHKGFSDDFPEATELIQQIKLDDAQYGALENAVVNEFGDDEQPEAIDQWVADHADEFDWIIE</sequence>
<dbReference type="Proteomes" id="UP000824220">
    <property type="component" value="Unassembled WGS sequence"/>
</dbReference>
<keyword evidence="5" id="KW-0732">Signal</keyword>
<keyword evidence="3" id="KW-1003">Cell membrane</keyword>
<evidence type="ECO:0000256" key="1">
    <source>
        <dbReference type="ARBA" id="ARBA00004236"/>
    </source>
</evidence>
<proteinExistence type="predicted"/>
<dbReference type="PANTHER" id="PTHR47737">
    <property type="entry name" value="GLYCINE BETAINE/PROLINE BETAINE TRANSPORT SYSTEM PERMEASE PROTEIN PROW"/>
    <property type="match status" value="1"/>
</dbReference>
<protein>
    <submittedName>
        <fullName evidence="7">Glycine betaine ABC transporter substrate-binding protein</fullName>
    </submittedName>
</protein>
<evidence type="ECO:0000259" key="6">
    <source>
        <dbReference type="Pfam" id="PF04069"/>
    </source>
</evidence>
<organism evidence="7 8">
    <name type="scientific">Candidatus Microbacterium stercoravium</name>
    <dbReference type="NCBI Taxonomy" id="2838697"/>
    <lineage>
        <taxon>Bacteria</taxon>
        <taxon>Bacillati</taxon>
        <taxon>Actinomycetota</taxon>
        <taxon>Actinomycetes</taxon>
        <taxon>Micrococcales</taxon>
        <taxon>Microbacteriaceae</taxon>
        <taxon>Microbacterium</taxon>
    </lineage>
</organism>
<keyword evidence="2" id="KW-0813">Transport</keyword>
<reference evidence="7" key="1">
    <citation type="journal article" date="2021" name="PeerJ">
        <title>Extensive microbial diversity within the chicken gut microbiome revealed by metagenomics and culture.</title>
        <authorList>
            <person name="Gilroy R."/>
            <person name="Ravi A."/>
            <person name="Getino M."/>
            <person name="Pursley I."/>
            <person name="Horton D.L."/>
            <person name="Alikhan N.F."/>
            <person name="Baker D."/>
            <person name="Gharbi K."/>
            <person name="Hall N."/>
            <person name="Watson M."/>
            <person name="Adriaenssens E.M."/>
            <person name="Foster-Nyarko E."/>
            <person name="Jarju S."/>
            <person name="Secka A."/>
            <person name="Antonio M."/>
            <person name="Oren A."/>
            <person name="Chaudhuri R.R."/>
            <person name="La Ragione R."/>
            <person name="Hildebrand F."/>
            <person name="Pallen M.J."/>
        </authorList>
    </citation>
    <scope>NUCLEOTIDE SEQUENCE</scope>
    <source>
        <strain evidence="7">ChiHjej8B7-3636</strain>
    </source>
</reference>
<evidence type="ECO:0000256" key="2">
    <source>
        <dbReference type="ARBA" id="ARBA00022448"/>
    </source>
</evidence>
<comment type="caution">
    <text evidence="7">The sequence shown here is derived from an EMBL/GenBank/DDBJ whole genome shotgun (WGS) entry which is preliminary data.</text>
</comment>
<evidence type="ECO:0000256" key="5">
    <source>
        <dbReference type="SAM" id="SignalP"/>
    </source>
</evidence>
<accession>A0A9D2H8E4</accession>
<dbReference type="EMBL" id="DXAM01000153">
    <property type="protein sequence ID" value="HJA05425.1"/>
    <property type="molecule type" value="Genomic_DNA"/>
</dbReference>
<dbReference type="PANTHER" id="PTHR47737:SF1">
    <property type="entry name" value="GLYCINE BETAINE_PROLINE BETAINE TRANSPORT SYSTEM PERMEASE PROTEIN PROW"/>
    <property type="match status" value="1"/>
</dbReference>
<dbReference type="GO" id="GO:0015226">
    <property type="term" value="F:carnitine transmembrane transporter activity"/>
    <property type="evidence" value="ECO:0007669"/>
    <property type="project" value="TreeGrafter"/>
</dbReference>
<evidence type="ECO:0000256" key="3">
    <source>
        <dbReference type="ARBA" id="ARBA00022475"/>
    </source>
</evidence>
<dbReference type="Gene3D" id="3.10.105.10">
    <property type="entry name" value="Dipeptide-binding Protein, Domain 3"/>
    <property type="match status" value="2"/>
</dbReference>
<dbReference type="GO" id="GO:0005275">
    <property type="term" value="F:amine transmembrane transporter activity"/>
    <property type="evidence" value="ECO:0007669"/>
    <property type="project" value="TreeGrafter"/>
</dbReference>
<evidence type="ECO:0000313" key="8">
    <source>
        <dbReference type="Proteomes" id="UP000824220"/>
    </source>
</evidence>
<keyword evidence="4" id="KW-0472">Membrane</keyword>